<dbReference type="eggNOG" id="COG1961">
    <property type="taxonomic scope" value="Bacteria"/>
</dbReference>
<dbReference type="InterPro" id="IPR036162">
    <property type="entry name" value="Resolvase-like_N_sf"/>
</dbReference>
<protein>
    <submittedName>
        <fullName evidence="3">Resolvase domain protein</fullName>
    </submittedName>
</protein>
<dbReference type="InterPro" id="IPR025827">
    <property type="entry name" value="Zn_ribbon_recom_dom"/>
</dbReference>
<reference evidence="3 4" key="2">
    <citation type="journal article" date="2010" name="Stand. Genomic Sci.">
        <title>Complete genome sequence of Alicyclobacillus acidocaldarius type strain (104-IA).</title>
        <authorList>
            <person name="Mavromatis K."/>
            <person name="Sikorski J."/>
            <person name="Lapidus A."/>
            <person name="Glavina Del Rio T."/>
            <person name="Copeland A."/>
            <person name="Tice H."/>
            <person name="Cheng J.F."/>
            <person name="Lucas S."/>
            <person name="Chen F."/>
            <person name="Nolan M."/>
            <person name="Bruce D."/>
            <person name="Goodwin L."/>
            <person name="Pitluck S."/>
            <person name="Ivanova N."/>
            <person name="Ovchinnikova G."/>
            <person name="Pati A."/>
            <person name="Chen A."/>
            <person name="Palaniappan K."/>
            <person name="Land M."/>
            <person name="Hauser L."/>
            <person name="Chang Y.J."/>
            <person name="Jeffries C.D."/>
            <person name="Chain P."/>
            <person name="Meincke L."/>
            <person name="Sims D."/>
            <person name="Chertkov O."/>
            <person name="Han C."/>
            <person name="Brettin T."/>
            <person name="Detter J.C."/>
            <person name="Wahrenburg C."/>
            <person name="Rohde M."/>
            <person name="Pukall R."/>
            <person name="Goker M."/>
            <person name="Bristow J."/>
            <person name="Eisen J.A."/>
            <person name="Markowitz V."/>
            <person name="Hugenholtz P."/>
            <person name="Klenk H.P."/>
            <person name="Kyrpides N.C."/>
        </authorList>
    </citation>
    <scope>NUCLEOTIDE SEQUENCE [LARGE SCALE GENOMIC DNA]</scope>
    <source>
        <strain evidence="4">ATCC 27009 / DSM 446 / BCRC 14685 / JCM 5260 / KCTC 1825 / NBRC 15652 / NCIMB 11725 / NRRL B-14509 / 104-IA</strain>
    </source>
</reference>
<dbReference type="Pfam" id="PF13408">
    <property type="entry name" value="Zn_ribbon_recom"/>
    <property type="match status" value="1"/>
</dbReference>
<sequence length="513" mass="58012">MWTAIYTRVSTEHQAQAGHGLDVQREACVQYALSLGVAPHDIRLYEEAGGSGEDMDRPELLRLLDDVRRGLVDRVVVKHPDRLSRNVADKAIVVRELSACGVKLHFVDVPNWDESDEAVLLFHVISSIAEYELRQIRRRTLAGKLKAVRGGKVMPSGVDPYGYRYEDGRYVVVPEEAEIVRLIYQWYGIDGMSLRAIAERLDAMGVPTKTRQSARWHHSTVARILDNPLYRGTWYYNRRRTRKRQGVRGARRGRGRQVVAVRDPGEWIAVSVPPVVDPDLARSVALRKQGSPRGGSTSAHTFLSGKLVCAHCQRAWRHEACRTAGGIVRKFRRPPAERGADPCAYRCARVPADEIERAVWRELVRRMRALGIGRELAAGGRASPGDPLMEDVARLRREMRAAVERRDRARELYLRGHLDRTAALRAMSEEARRLREGRAEACRLCHARQRRLNAWEDLWTALETHDGVELRRLWLEAAVSRVEMDASGGEVVLTLFARIGEQTGARVDDTLAT</sequence>
<dbReference type="SUPFAM" id="SSF53041">
    <property type="entry name" value="Resolvase-like"/>
    <property type="match status" value="1"/>
</dbReference>
<dbReference type="CDD" id="cd00338">
    <property type="entry name" value="Ser_Recombinase"/>
    <property type="match status" value="1"/>
</dbReference>
<organism evidence="3 4">
    <name type="scientific">Alicyclobacillus acidocaldarius subsp. acidocaldarius (strain ATCC 27009 / DSM 446 / BCRC 14685 / JCM 5260 / KCTC 1825 / NBRC 15652 / NCIMB 11725 / NRRL B-14509 / 104-IA)</name>
    <name type="common">Bacillus acidocaldarius</name>
    <dbReference type="NCBI Taxonomy" id="521098"/>
    <lineage>
        <taxon>Bacteria</taxon>
        <taxon>Bacillati</taxon>
        <taxon>Bacillota</taxon>
        <taxon>Bacilli</taxon>
        <taxon>Bacillales</taxon>
        <taxon>Alicyclobacillaceae</taxon>
        <taxon>Alicyclobacillus</taxon>
    </lineage>
</organism>
<dbReference type="SMART" id="SM00857">
    <property type="entry name" value="Resolvase"/>
    <property type="match status" value="1"/>
</dbReference>
<dbReference type="GO" id="GO:0003677">
    <property type="term" value="F:DNA binding"/>
    <property type="evidence" value="ECO:0007669"/>
    <property type="project" value="InterPro"/>
</dbReference>
<name>C8WV24_ALIAD</name>
<dbReference type="InterPro" id="IPR011109">
    <property type="entry name" value="DNA_bind_recombinase_dom"/>
</dbReference>
<dbReference type="STRING" id="521098.Aaci_0974"/>
<reference evidence="4" key="1">
    <citation type="submission" date="2009-09" db="EMBL/GenBank/DDBJ databases">
        <title>The complete chromosome of Alicyclobacillus acidocaldarius subsp. acidocaldarius DSM 446.</title>
        <authorList>
            <consortium name="US DOE Joint Genome Institute (JGI-PGF)"/>
            <person name="Lucas S."/>
            <person name="Copeland A."/>
            <person name="Lapidus A."/>
            <person name="Glavina del Rio T."/>
            <person name="Dalin E."/>
            <person name="Tice H."/>
            <person name="Bruce D."/>
            <person name="Goodwin L."/>
            <person name="Pitluck S."/>
            <person name="Kyrpides N."/>
            <person name="Mavromatis K."/>
            <person name="Ivanova N."/>
            <person name="Ovchinnikova G."/>
            <person name="Chertkov O."/>
            <person name="Sims D."/>
            <person name="Brettin T."/>
            <person name="Detter J.C."/>
            <person name="Han C."/>
            <person name="Larimer F."/>
            <person name="Land M."/>
            <person name="Hauser L."/>
            <person name="Markowitz V."/>
            <person name="Cheng J.-F."/>
            <person name="Hugenholtz P."/>
            <person name="Woyke T."/>
            <person name="Wu D."/>
            <person name="Pukall R."/>
            <person name="Klenk H.-P."/>
            <person name="Eisen J.A."/>
        </authorList>
    </citation>
    <scope>NUCLEOTIDE SEQUENCE [LARGE SCALE GENOMIC DNA]</scope>
    <source>
        <strain evidence="4">ATCC 27009 / DSM 446 / BCRC 14685 / JCM 5260 / KCTC 1825 / NBRC 15652 / NCIMB 11725 / NRRL B-14509 / 104-IA</strain>
    </source>
</reference>
<dbReference type="AlphaFoldDB" id="C8WV24"/>
<dbReference type="Pfam" id="PF07508">
    <property type="entry name" value="Recombinase"/>
    <property type="match status" value="1"/>
</dbReference>
<dbReference type="RefSeq" id="WP_012810363.1">
    <property type="nucleotide sequence ID" value="NC_013205.1"/>
</dbReference>
<dbReference type="KEGG" id="aac:Aaci_0974"/>
<dbReference type="Pfam" id="PF00239">
    <property type="entry name" value="Resolvase"/>
    <property type="match status" value="1"/>
</dbReference>
<evidence type="ECO:0000259" key="2">
    <source>
        <dbReference type="PROSITE" id="PS51737"/>
    </source>
</evidence>
<feature type="domain" description="Resolvase/invertase-type recombinase catalytic" evidence="1">
    <location>
        <begin position="2"/>
        <end position="151"/>
    </location>
</feature>
<proteinExistence type="predicted"/>
<dbReference type="Gene3D" id="3.40.50.1390">
    <property type="entry name" value="Resolvase, N-terminal catalytic domain"/>
    <property type="match status" value="1"/>
</dbReference>
<evidence type="ECO:0000313" key="4">
    <source>
        <dbReference type="Proteomes" id="UP000001917"/>
    </source>
</evidence>
<dbReference type="InterPro" id="IPR038109">
    <property type="entry name" value="DNA_bind_recomb_sf"/>
</dbReference>
<dbReference type="InterPro" id="IPR050639">
    <property type="entry name" value="SSR_resolvase"/>
</dbReference>
<dbReference type="PROSITE" id="PS51737">
    <property type="entry name" value="RECOMBINASE_DNA_BIND"/>
    <property type="match status" value="1"/>
</dbReference>
<dbReference type="PROSITE" id="PS51736">
    <property type="entry name" value="RECOMBINASES_3"/>
    <property type="match status" value="1"/>
</dbReference>
<dbReference type="EMBL" id="CP001727">
    <property type="protein sequence ID" value="ACV58013.1"/>
    <property type="molecule type" value="Genomic_DNA"/>
</dbReference>
<dbReference type="GO" id="GO:0000150">
    <property type="term" value="F:DNA strand exchange activity"/>
    <property type="evidence" value="ECO:0007669"/>
    <property type="project" value="InterPro"/>
</dbReference>
<gene>
    <name evidence="3" type="ordered locus">Aaci_0974</name>
</gene>
<evidence type="ECO:0000313" key="3">
    <source>
        <dbReference type="EMBL" id="ACV58013.1"/>
    </source>
</evidence>
<dbReference type="PANTHER" id="PTHR30461:SF23">
    <property type="entry name" value="DNA RECOMBINASE-RELATED"/>
    <property type="match status" value="1"/>
</dbReference>
<dbReference type="PANTHER" id="PTHR30461">
    <property type="entry name" value="DNA-INVERTASE FROM LAMBDOID PROPHAGE"/>
    <property type="match status" value="1"/>
</dbReference>
<accession>C8WV24</accession>
<dbReference type="Gene3D" id="3.90.1750.20">
    <property type="entry name" value="Putative Large Serine Recombinase, Chain B, Domain 2"/>
    <property type="match status" value="1"/>
</dbReference>
<feature type="domain" description="Recombinase" evidence="2">
    <location>
        <begin position="160"/>
        <end position="294"/>
    </location>
</feature>
<dbReference type="Proteomes" id="UP000001917">
    <property type="component" value="Chromosome"/>
</dbReference>
<keyword evidence="4" id="KW-1185">Reference proteome</keyword>
<evidence type="ECO:0000259" key="1">
    <source>
        <dbReference type="PROSITE" id="PS51736"/>
    </source>
</evidence>
<dbReference type="InterPro" id="IPR006119">
    <property type="entry name" value="Resolv_N"/>
</dbReference>
<dbReference type="HOGENOM" id="CLU_010686_18_3_9"/>